<dbReference type="PROSITE" id="PS51005">
    <property type="entry name" value="NAC"/>
    <property type="match status" value="1"/>
</dbReference>
<keyword evidence="1" id="KW-0805">Transcription regulation</keyword>
<keyword evidence="4" id="KW-0539">Nucleus</keyword>
<protein>
    <recommendedName>
        <fullName evidence="6">NAC domain-containing protein</fullName>
    </recommendedName>
</protein>
<dbReference type="InterPro" id="IPR036093">
    <property type="entry name" value="NAC_dom_sf"/>
</dbReference>
<feature type="domain" description="NAC" evidence="6">
    <location>
        <begin position="9"/>
        <end position="146"/>
    </location>
</feature>
<accession>A0AAQ3KAA3</accession>
<dbReference type="GO" id="GO:0006355">
    <property type="term" value="P:regulation of DNA-templated transcription"/>
    <property type="evidence" value="ECO:0007669"/>
    <property type="project" value="InterPro"/>
</dbReference>
<proteinExistence type="predicted"/>
<feature type="region of interest" description="Disordered" evidence="5">
    <location>
        <begin position="433"/>
        <end position="452"/>
    </location>
</feature>
<evidence type="ECO:0000256" key="5">
    <source>
        <dbReference type="SAM" id="MobiDB-lite"/>
    </source>
</evidence>
<evidence type="ECO:0000256" key="4">
    <source>
        <dbReference type="ARBA" id="ARBA00023242"/>
    </source>
</evidence>
<evidence type="ECO:0000256" key="2">
    <source>
        <dbReference type="ARBA" id="ARBA00023125"/>
    </source>
</evidence>
<dbReference type="EMBL" id="CP136893">
    <property type="protein sequence ID" value="WOL03950.1"/>
    <property type="molecule type" value="Genomic_DNA"/>
</dbReference>
<dbReference type="PANTHER" id="PTHR31744">
    <property type="entry name" value="PROTEIN CUP-SHAPED COTYLEDON 2-RELATED"/>
    <property type="match status" value="1"/>
</dbReference>
<reference evidence="7 8" key="1">
    <citation type="submission" date="2023-10" db="EMBL/GenBank/DDBJ databases">
        <title>Chromosome-scale genome assembly provides insights into flower coloration mechanisms of Canna indica.</title>
        <authorList>
            <person name="Li C."/>
        </authorList>
    </citation>
    <scope>NUCLEOTIDE SEQUENCE [LARGE SCALE GENOMIC DNA]</scope>
    <source>
        <tissue evidence="7">Flower</tissue>
    </source>
</reference>
<dbReference type="SUPFAM" id="SSF101941">
    <property type="entry name" value="NAC domain"/>
    <property type="match status" value="1"/>
</dbReference>
<organism evidence="7 8">
    <name type="scientific">Canna indica</name>
    <name type="common">Indian-shot</name>
    <dbReference type="NCBI Taxonomy" id="4628"/>
    <lineage>
        <taxon>Eukaryota</taxon>
        <taxon>Viridiplantae</taxon>
        <taxon>Streptophyta</taxon>
        <taxon>Embryophyta</taxon>
        <taxon>Tracheophyta</taxon>
        <taxon>Spermatophyta</taxon>
        <taxon>Magnoliopsida</taxon>
        <taxon>Liliopsida</taxon>
        <taxon>Zingiberales</taxon>
        <taxon>Cannaceae</taxon>
        <taxon>Canna</taxon>
    </lineage>
</organism>
<keyword evidence="3" id="KW-0804">Transcription</keyword>
<keyword evidence="2" id="KW-0238">DNA-binding</keyword>
<dbReference type="PANTHER" id="PTHR31744:SF115">
    <property type="entry name" value="NAC DOMAIN CONTAINING PROTEIN 38"/>
    <property type="match status" value="1"/>
</dbReference>
<dbReference type="InterPro" id="IPR003441">
    <property type="entry name" value="NAC-dom"/>
</dbReference>
<dbReference type="Pfam" id="PF02365">
    <property type="entry name" value="NAM"/>
    <property type="match status" value="1"/>
</dbReference>
<dbReference type="Proteomes" id="UP001327560">
    <property type="component" value="Chromosome 4"/>
</dbReference>
<gene>
    <name evidence="7" type="ORF">Cni_G12670</name>
</gene>
<dbReference type="AlphaFoldDB" id="A0AAQ3KAA3"/>
<dbReference type="Gene3D" id="2.170.150.80">
    <property type="entry name" value="NAC domain"/>
    <property type="match status" value="1"/>
</dbReference>
<feature type="compositionally biased region" description="Polar residues" evidence="5">
    <location>
        <begin position="437"/>
        <end position="452"/>
    </location>
</feature>
<evidence type="ECO:0000313" key="8">
    <source>
        <dbReference type="Proteomes" id="UP001327560"/>
    </source>
</evidence>
<evidence type="ECO:0000259" key="6">
    <source>
        <dbReference type="PROSITE" id="PS51005"/>
    </source>
</evidence>
<keyword evidence="8" id="KW-1185">Reference proteome</keyword>
<name>A0AAQ3KAA3_9LILI</name>
<evidence type="ECO:0000256" key="3">
    <source>
        <dbReference type="ARBA" id="ARBA00023163"/>
    </source>
</evidence>
<sequence>MSSPLTVSMQFDINKHLTDEEVILSLGRGRIGYLVLSTVNTGVDPFNIEPPKFPEELWYWYKSGNLNKRSLITETKSGFWKTKNDYRIFTNANCIGRKTTMEFYRGKVPFGNITRWMMHEYRAEQESPGGSNIEKEYNSFCRVFMQNDQIDYAEKQYSASVIASSESVVQLLPMFYKPEQLPSKDALNRFLGQLAFSESLDEQVNQNILEKIHETCDFLIGDYLELNDFCDPNTFAGRITVSVDKQGQLSLNESLGEPLSMNVQNNIYLDESYLEINDLCNPEASPGLWTVSVDEQQQSSFCGNLTKTLNESILKDIDATNDFSDGDYLEVNDLCSRETSSSSSDNSSRMSVNSYDYFDADALLSIGDEGNLRAEGLLDHRFSISTVAESSQVVIRPPQSGSVHSNSNISSLPGNGFQCRGLSISDDELKCKKTDSKAGNSEGSPSTAGFSRGSRSIQYNGLKSIGKIAKLGKKYCCFV</sequence>
<evidence type="ECO:0000313" key="7">
    <source>
        <dbReference type="EMBL" id="WOL03950.1"/>
    </source>
</evidence>
<dbReference type="GO" id="GO:0003677">
    <property type="term" value="F:DNA binding"/>
    <property type="evidence" value="ECO:0007669"/>
    <property type="project" value="UniProtKB-KW"/>
</dbReference>
<evidence type="ECO:0000256" key="1">
    <source>
        <dbReference type="ARBA" id="ARBA00023015"/>
    </source>
</evidence>